<comment type="caution">
    <text evidence="3">The sequence shown here is derived from an EMBL/GenBank/DDBJ whole genome shotgun (WGS) entry which is preliminary data.</text>
</comment>
<evidence type="ECO:0000313" key="4">
    <source>
        <dbReference type="Proteomes" id="UP000317155"/>
    </source>
</evidence>
<keyword evidence="1" id="KW-0472">Membrane</keyword>
<feature type="transmembrane region" description="Helical" evidence="1">
    <location>
        <begin position="49"/>
        <end position="69"/>
    </location>
</feature>
<evidence type="ECO:0000259" key="2">
    <source>
        <dbReference type="Pfam" id="PF09851"/>
    </source>
</evidence>
<reference evidence="3 4" key="1">
    <citation type="submission" date="2019-07" db="EMBL/GenBank/DDBJ databases">
        <title>Insights of Desulfuromonas acetexigens electromicrobiology.</title>
        <authorList>
            <person name="Katuri K."/>
            <person name="Sapireddy V."/>
            <person name="Shaw D.R."/>
            <person name="Saikaly P."/>
        </authorList>
    </citation>
    <scope>NUCLEOTIDE SEQUENCE [LARGE SCALE GENOMIC DNA]</scope>
    <source>
        <strain evidence="3 4">2873</strain>
    </source>
</reference>
<keyword evidence="4" id="KW-1185">Reference proteome</keyword>
<dbReference type="OrthoDB" id="5405940at2"/>
<protein>
    <submittedName>
        <fullName evidence="3">SHOCT domain-containing protein</fullName>
    </submittedName>
</protein>
<dbReference type="InterPro" id="IPR018649">
    <property type="entry name" value="SHOCT"/>
</dbReference>
<feature type="transmembrane region" description="Helical" evidence="1">
    <location>
        <begin position="21"/>
        <end position="43"/>
    </location>
</feature>
<organism evidence="3 4">
    <name type="scientific">Trichloromonas acetexigens</name>
    <dbReference type="NCBI Taxonomy" id="38815"/>
    <lineage>
        <taxon>Bacteria</taxon>
        <taxon>Pseudomonadati</taxon>
        <taxon>Thermodesulfobacteriota</taxon>
        <taxon>Desulfuromonadia</taxon>
        <taxon>Desulfuromonadales</taxon>
        <taxon>Trichloromonadaceae</taxon>
        <taxon>Trichloromonas</taxon>
    </lineage>
</organism>
<keyword evidence="1" id="KW-1133">Transmembrane helix</keyword>
<gene>
    <name evidence="3" type="ORF">FL622_11565</name>
</gene>
<name>A0A550JAL2_9BACT</name>
<feature type="domain" description="SHOCT" evidence="2">
    <location>
        <begin position="139"/>
        <end position="165"/>
    </location>
</feature>
<dbReference type="RefSeq" id="WP_140396689.1">
    <property type="nucleotide sequence ID" value="NZ_FOJJ01000040.1"/>
</dbReference>
<accession>A0A550JAL2</accession>
<dbReference type="Proteomes" id="UP000317155">
    <property type="component" value="Unassembled WGS sequence"/>
</dbReference>
<sequence>MKSEKPEKKKEDKGLFSGVMVAYLVLLLHVLLLVLVAVAVVFFRGVVEYMPWILGGGFALILLSGYLFFRKFRKNAEKLREVLSDPVFRDRAVEVKLFGGVASLRLGQPVASGNPAEPILLDRVPVMQLEDPEAQRLRRLDQLVRLLDQGLISPEEFGRLKNELLADPTMPIINP</sequence>
<dbReference type="AlphaFoldDB" id="A0A550JAL2"/>
<evidence type="ECO:0000256" key="1">
    <source>
        <dbReference type="SAM" id="Phobius"/>
    </source>
</evidence>
<dbReference type="Pfam" id="PF09851">
    <property type="entry name" value="SHOCT"/>
    <property type="match status" value="1"/>
</dbReference>
<proteinExistence type="predicted"/>
<dbReference type="EMBL" id="VJVV01000008">
    <property type="protein sequence ID" value="TRO80265.1"/>
    <property type="molecule type" value="Genomic_DNA"/>
</dbReference>
<keyword evidence="1" id="KW-0812">Transmembrane</keyword>
<evidence type="ECO:0000313" key="3">
    <source>
        <dbReference type="EMBL" id="TRO80265.1"/>
    </source>
</evidence>